<dbReference type="CDD" id="cd04369">
    <property type="entry name" value="Bromodomain"/>
    <property type="match status" value="2"/>
</dbReference>
<feature type="region of interest" description="Disordered" evidence="9">
    <location>
        <begin position="218"/>
        <end position="287"/>
    </location>
</feature>
<evidence type="ECO:0000256" key="3">
    <source>
        <dbReference type="ARBA" id="ARBA00022853"/>
    </source>
</evidence>
<proteinExistence type="predicted"/>
<evidence type="ECO:0000256" key="8">
    <source>
        <dbReference type="PROSITE-ProRule" id="PRU00035"/>
    </source>
</evidence>
<dbReference type="InterPro" id="IPR001487">
    <property type="entry name" value="Bromodomain"/>
</dbReference>
<evidence type="ECO:0000256" key="5">
    <source>
        <dbReference type="ARBA" id="ARBA00023117"/>
    </source>
</evidence>
<evidence type="ECO:0000256" key="4">
    <source>
        <dbReference type="ARBA" id="ARBA00023015"/>
    </source>
</evidence>
<feature type="non-terminal residue" evidence="11">
    <location>
        <position position="1"/>
    </location>
</feature>
<dbReference type="SUPFAM" id="SSF47370">
    <property type="entry name" value="Bromodomain"/>
    <property type="match status" value="2"/>
</dbReference>
<reference evidence="11" key="1">
    <citation type="journal article" date="2021" name="J Fungi (Basel)">
        <title>Virulence traits and population genomics of the black yeast Aureobasidium melanogenum.</title>
        <authorList>
            <person name="Cernosa A."/>
            <person name="Sun X."/>
            <person name="Gostincar C."/>
            <person name="Fang C."/>
            <person name="Gunde-Cimerman N."/>
            <person name="Song Z."/>
        </authorList>
    </citation>
    <scope>NUCLEOTIDE SEQUENCE</scope>
    <source>
        <strain evidence="11">EXF-9298</strain>
    </source>
</reference>
<dbReference type="Pfam" id="PF00439">
    <property type="entry name" value="Bromodomain"/>
    <property type="match status" value="2"/>
</dbReference>
<dbReference type="Proteomes" id="UP000729357">
    <property type="component" value="Unassembled WGS sequence"/>
</dbReference>
<dbReference type="PRINTS" id="PR00503">
    <property type="entry name" value="BROMODOMAIN"/>
</dbReference>
<dbReference type="EMBL" id="JAHFXS010000683">
    <property type="protein sequence ID" value="KAG9982697.1"/>
    <property type="molecule type" value="Genomic_DNA"/>
</dbReference>
<feature type="domain" description="Bromo" evidence="10">
    <location>
        <begin position="124"/>
        <end position="194"/>
    </location>
</feature>
<keyword evidence="3" id="KW-0156">Chromatin regulator</keyword>
<evidence type="ECO:0000256" key="6">
    <source>
        <dbReference type="ARBA" id="ARBA00023163"/>
    </source>
</evidence>
<evidence type="ECO:0000256" key="1">
    <source>
        <dbReference type="ARBA" id="ARBA00004123"/>
    </source>
</evidence>
<keyword evidence="4" id="KW-0805">Transcription regulation</keyword>
<reference evidence="11" key="2">
    <citation type="submission" date="2021-08" db="EMBL/GenBank/DDBJ databases">
        <authorList>
            <person name="Gostincar C."/>
            <person name="Sun X."/>
            <person name="Song Z."/>
            <person name="Gunde-Cimerman N."/>
        </authorList>
    </citation>
    <scope>NUCLEOTIDE SEQUENCE</scope>
    <source>
        <strain evidence="11">EXF-9298</strain>
    </source>
</reference>
<keyword evidence="7" id="KW-0539">Nucleus</keyword>
<evidence type="ECO:0000313" key="11">
    <source>
        <dbReference type="EMBL" id="KAG9982697.1"/>
    </source>
</evidence>
<dbReference type="FunFam" id="1.20.920.10:FF:000083">
    <property type="entry name" value="WGS project CABT00000000 data, contig 2.8"/>
    <property type="match status" value="1"/>
</dbReference>
<accession>A0A9P8JUL5</accession>
<sequence length="696" mass="76172">MDRNRKRKATDAASPKVENSASKRQKTRLVSARVGDKSARGDAASRCGLWTYGEASALPQAAPSWWPAAPLLLTATVENANAWTFPGTRLKTDNSIFQEHETPQTTTTIGLQFIDHLKSAKDKTGRLIADLFIDLPSKKELPDYYRTIKLPIAISTVQDKLERHEYPTLSTVESDIKRMVANAKQYNDDKSTVYQDAERIRKALSNFMTKHNPAYKDPNYIAIPTPIPGGDDDATASSAPPTRETSEQPKKITISLKASRDRKSSAAPPAAPSPALAQDDSDPADFTGKTFQQAQEHIINGLISHTDQEQPFVTLPPRTLTDYYNIIKKPTSLTSVRKRVRGQHSRGPATMQTDFKTWDAFEDEVSYIWRNARDYNEDGSDIFNLSIEFEDLFKERLAIAKKQVDEPTQPKIKLNAPRPKPVLHLGARGSPAPRSTPADDKKEETVTNGTTASSAAASRSNSQVPATASATGITASSPVATTTAVKTEKSVAASPSLAAVRPQSMAPDTKQSPRPGTANAMLPPPSVRGISGSPHPSMLPHVPHVPQYVPPPTFLDKFARSKPVSEALLPSLVITAHPQLNNPKPFRLDVPPSNKFTQQSITMAIPAAQYYISIIPTVSQRLLMQRQYKLFVTINNVRLMSTTRDFMSGGVAGRKIVYDTALNAGVNRIEVEVVAVSGRNGALEMEKVTVFANLLK</sequence>
<feature type="region of interest" description="Disordered" evidence="9">
    <location>
        <begin position="1"/>
        <end position="37"/>
    </location>
</feature>
<evidence type="ECO:0000256" key="7">
    <source>
        <dbReference type="ARBA" id="ARBA00023242"/>
    </source>
</evidence>
<feature type="region of interest" description="Disordered" evidence="9">
    <location>
        <begin position="487"/>
        <end position="538"/>
    </location>
</feature>
<dbReference type="Pfam" id="PF22994">
    <property type="entry name" value="RSC4_Ig_like"/>
    <property type="match status" value="1"/>
</dbReference>
<dbReference type="GO" id="GO:0016586">
    <property type="term" value="C:RSC-type complex"/>
    <property type="evidence" value="ECO:0007669"/>
    <property type="project" value="InterPro"/>
</dbReference>
<dbReference type="PROSITE" id="PS50014">
    <property type="entry name" value="BROMODOMAIN_2"/>
    <property type="match status" value="2"/>
</dbReference>
<name>A0A9P8JUL5_AURME</name>
<feature type="region of interest" description="Disordered" evidence="9">
    <location>
        <begin position="404"/>
        <end position="474"/>
    </location>
</feature>
<evidence type="ECO:0000256" key="9">
    <source>
        <dbReference type="SAM" id="MobiDB-lite"/>
    </source>
</evidence>
<dbReference type="PANTHER" id="PTHR16062">
    <property type="entry name" value="SWI/SNF-RELATED"/>
    <property type="match status" value="1"/>
</dbReference>
<dbReference type="InterPro" id="IPR037382">
    <property type="entry name" value="Rsc/polybromo"/>
</dbReference>
<evidence type="ECO:0000259" key="10">
    <source>
        <dbReference type="PROSITE" id="PS50014"/>
    </source>
</evidence>
<dbReference type="GO" id="GO:0003682">
    <property type="term" value="F:chromatin binding"/>
    <property type="evidence" value="ECO:0007669"/>
    <property type="project" value="TreeGrafter"/>
</dbReference>
<gene>
    <name evidence="11" type="ORF">KCU98_g6598</name>
</gene>
<keyword evidence="6" id="KW-0804">Transcription</keyword>
<dbReference type="InterPro" id="IPR036427">
    <property type="entry name" value="Bromodomain-like_sf"/>
</dbReference>
<feature type="compositionally biased region" description="Low complexity" evidence="9">
    <location>
        <begin position="265"/>
        <end position="278"/>
    </location>
</feature>
<dbReference type="InterPro" id="IPR054551">
    <property type="entry name" value="RSC4_Ig-like"/>
</dbReference>
<feature type="compositionally biased region" description="Low complexity" evidence="9">
    <location>
        <begin position="452"/>
        <end position="474"/>
    </location>
</feature>
<evidence type="ECO:0000313" key="12">
    <source>
        <dbReference type="Proteomes" id="UP000729357"/>
    </source>
</evidence>
<comment type="caution">
    <text evidence="11">The sequence shown here is derived from an EMBL/GenBank/DDBJ whole genome shotgun (WGS) entry which is preliminary data.</text>
</comment>
<keyword evidence="2" id="KW-0677">Repeat</keyword>
<comment type="subcellular location">
    <subcellularLocation>
        <location evidence="1">Nucleus</location>
    </subcellularLocation>
</comment>
<dbReference type="PANTHER" id="PTHR16062:SF19">
    <property type="entry name" value="PROTEIN POLYBROMO-1"/>
    <property type="match status" value="1"/>
</dbReference>
<dbReference type="AlphaFoldDB" id="A0A9P8JUL5"/>
<evidence type="ECO:0000256" key="2">
    <source>
        <dbReference type="ARBA" id="ARBA00022737"/>
    </source>
</evidence>
<dbReference type="GO" id="GO:0006338">
    <property type="term" value="P:chromatin remodeling"/>
    <property type="evidence" value="ECO:0007669"/>
    <property type="project" value="InterPro"/>
</dbReference>
<keyword evidence="12" id="KW-1185">Reference proteome</keyword>
<keyword evidence="5 8" id="KW-0103">Bromodomain</keyword>
<feature type="domain" description="Bromo" evidence="10">
    <location>
        <begin position="304"/>
        <end position="383"/>
    </location>
</feature>
<organism evidence="11 12">
    <name type="scientific">Aureobasidium melanogenum</name>
    <name type="common">Aureobasidium pullulans var. melanogenum</name>
    <dbReference type="NCBI Taxonomy" id="46634"/>
    <lineage>
        <taxon>Eukaryota</taxon>
        <taxon>Fungi</taxon>
        <taxon>Dikarya</taxon>
        <taxon>Ascomycota</taxon>
        <taxon>Pezizomycotina</taxon>
        <taxon>Dothideomycetes</taxon>
        <taxon>Dothideomycetidae</taxon>
        <taxon>Dothideales</taxon>
        <taxon>Saccotheciaceae</taxon>
        <taxon>Aureobasidium</taxon>
    </lineage>
</organism>
<dbReference type="SMART" id="SM00297">
    <property type="entry name" value="BROMO"/>
    <property type="match status" value="2"/>
</dbReference>
<dbReference type="Gene3D" id="1.20.920.10">
    <property type="entry name" value="Bromodomain-like"/>
    <property type="match status" value="2"/>
</dbReference>
<protein>
    <submittedName>
        <fullName evidence="11">Bromodomain-containing protein</fullName>
    </submittedName>
</protein>
<dbReference type="GO" id="GO:0006368">
    <property type="term" value="P:transcription elongation by RNA polymerase II"/>
    <property type="evidence" value="ECO:0007669"/>
    <property type="project" value="TreeGrafter"/>
</dbReference>